<dbReference type="EMBL" id="VUJU01000780">
    <property type="protein sequence ID" value="KAF0768390.1"/>
    <property type="molecule type" value="Genomic_DNA"/>
</dbReference>
<name>A0A6G0ZBV0_APHCR</name>
<dbReference type="Proteomes" id="UP000478052">
    <property type="component" value="Unassembled WGS sequence"/>
</dbReference>
<evidence type="ECO:0000313" key="2">
    <source>
        <dbReference type="EMBL" id="KAF0768390.1"/>
    </source>
</evidence>
<feature type="domain" description="FP protein C-terminal" evidence="1">
    <location>
        <begin position="19"/>
        <end position="59"/>
    </location>
</feature>
<evidence type="ECO:0000259" key="1">
    <source>
        <dbReference type="Pfam" id="PF25298"/>
    </source>
</evidence>
<reference evidence="2 3" key="1">
    <citation type="submission" date="2019-08" db="EMBL/GenBank/DDBJ databases">
        <title>Whole genome of Aphis craccivora.</title>
        <authorList>
            <person name="Voronova N.V."/>
            <person name="Shulinski R.S."/>
            <person name="Bandarenka Y.V."/>
            <person name="Zhorov D.G."/>
            <person name="Warner D."/>
        </authorList>
    </citation>
    <scope>NUCLEOTIDE SEQUENCE [LARGE SCALE GENOMIC DNA]</scope>
    <source>
        <strain evidence="2">180601</strain>
        <tissue evidence="2">Whole Body</tissue>
    </source>
</reference>
<dbReference type="AlphaFoldDB" id="A0A6G0ZBV0"/>
<keyword evidence="3" id="KW-1185">Reference proteome</keyword>
<dbReference type="OrthoDB" id="445826at2759"/>
<organism evidence="2 3">
    <name type="scientific">Aphis craccivora</name>
    <name type="common">Cowpea aphid</name>
    <dbReference type="NCBI Taxonomy" id="307492"/>
    <lineage>
        <taxon>Eukaryota</taxon>
        <taxon>Metazoa</taxon>
        <taxon>Ecdysozoa</taxon>
        <taxon>Arthropoda</taxon>
        <taxon>Hexapoda</taxon>
        <taxon>Insecta</taxon>
        <taxon>Pterygota</taxon>
        <taxon>Neoptera</taxon>
        <taxon>Paraneoptera</taxon>
        <taxon>Hemiptera</taxon>
        <taxon>Sternorrhyncha</taxon>
        <taxon>Aphidomorpha</taxon>
        <taxon>Aphidoidea</taxon>
        <taxon>Aphididae</taxon>
        <taxon>Aphidini</taxon>
        <taxon>Aphis</taxon>
        <taxon>Aphis</taxon>
    </lineage>
</organism>
<accession>A0A6G0ZBV0</accession>
<sequence length="285" mass="33036">MCISAWLDNNKIFINERLTKDRRSLFGKARTKQFQFVWVHNGNILMKKDEKSKTLRIKANKTSIKLYTRGGEPIACQRKCYFLWALNVFQANMASINNICELLDSDNTSLHCINEINESLSKHNNNFNILHTNIRIASEAWIGKDFNPKYFSFCKGFNIKHTKNNLRRSDGVVIFIKNDIIHNTTESPNGDINTFLTQFNIVITNIINNHKNSKILILWNLNINLLDTTQNTTNHIDILNSLNFTSHVNIATRPDANTCLDHKQSAWIQSIKNSRNNPKKNLFYH</sequence>
<protein>
    <submittedName>
        <fullName evidence="2">Zinc finger MYM-type protein 1-like</fullName>
    </submittedName>
</protein>
<evidence type="ECO:0000313" key="3">
    <source>
        <dbReference type="Proteomes" id="UP000478052"/>
    </source>
</evidence>
<proteinExistence type="predicted"/>
<dbReference type="InterPro" id="IPR057251">
    <property type="entry name" value="FP_C"/>
</dbReference>
<dbReference type="Pfam" id="PF25298">
    <property type="entry name" value="Baculo_FP_2nd"/>
    <property type="match status" value="1"/>
</dbReference>
<comment type="caution">
    <text evidence="2">The sequence shown here is derived from an EMBL/GenBank/DDBJ whole genome shotgun (WGS) entry which is preliminary data.</text>
</comment>
<gene>
    <name evidence="2" type="ORF">FWK35_00005428</name>
</gene>